<keyword evidence="4" id="KW-1185">Reference proteome</keyword>
<dbReference type="KEGG" id="pseg:D3H65_03530"/>
<protein>
    <submittedName>
        <fullName evidence="3">DUF5017 domain-containing protein</fullName>
    </submittedName>
</protein>
<gene>
    <name evidence="3" type="ORF">D3H65_03530</name>
</gene>
<dbReference type="PROSITE" id="PS51257">
    <property type="entry name" value="PROKAR_LIPOPROTEIN"/>
    <property type="match status" value="1"/>
</dbReference>
<sequence>MLKYSLLLLIVTTCLLGACSKSLSNGDTAFDVQVNATDLAVGDTATFSFRGNPDVITFYSGEVGKRYEYRDRISADGIPTLRFRTIRANGAQANSLAVMVSDNFEGVLVKDTPATVSRITSATWTDITARATLSTGGTAAVVSGSIDLSDFSTKGKPVYVAFKYQGFAGSAQSKWTIDSFSVKNVLADGTSYEIANMNAGNISFTNYGVPSFSPGFSAFRVTNSYYWVVNNTTLVITGATSAAAAAPAEAWVLLGPVDLKKVTPDIGVQVKNAAQRAEDLKLIYKYPAVGVYNIVFSGGKVSSEEGQYTTKTFQITVK</sequence>
<evidence type="ECO:0000313" key="4">
    <source>
        <dbReference type="Proteomes" id="UP000263900"/>
    </source>
</evidence>
<feature type="signal peptide" evidence="1">
    <location>
        <begin position="1"/>
        <end position="24"/>
    </location>
</feature>
<dbReference type="Pfam" id="PF16409">
    <property type="entry name" value="DUF5017"/>
    <property type="match status" value="1"/>
</dbReference>
<proteinExistence type="predicted"/>
<evidence type="ECO:0000256" key="1">
    <source>
        <dbReference type="SAM" id="SignalP"/>
    </source>
</evidence>
<feature type="domain" description="DUF5017" evidence="2">
    <location>
        <begin position="18"/>
        <end position="199"/>
    </location>
</feature>
<evidence type="ECO:0000313" key="3">
    <source>
        <dbReference type="EMBL" id="AXY73097.1"/>
    </source>
</evidence>
<dbReference type="EMBL" id="CP032157">
    <property type="protein sequence ID" value="AXY73097.1"/>
    <property type="molecule type" value="Genomic_DNA"/>
</dbReference>
<organism evidence="3 4">
    <name type="scientific">Paraflavitalea soli</name>
    <dbReference type="NCBI Taxonomy" id="2315862"/>
    <lineage>
        <taxon>Bacteria</taxon>
        <taxon>Pseudomonadati</taxon>
        <taxon>Bacteroidota</taxon>
        <taxon>Chitinophagia</taxon>
        <taxon>Chitinophagales</taxon>
        <taxon>Chitinophagaceae</taxon>
        <taxon>Paraflavitalea</taxon>
    </lineage>
</organism>
<dbReference type="Proteomes" id="UP000263900">
    <property type="component" value="Chromosome"/>
</dbReference>
<accession>A0A3B7MHN2</accession>
<reference evidence="3 4" key="1">
    <citation type="submission" date="2018-09" db="EMBL/GenBank/DDBJ databases">
        <title>Genome sequencing of strain 6GH32-13.</title>
        <authorList>
            <person name="Weon H.-Y."/>
            <person name="Heo J."/>
            <person name="Kwon S.-W."/>
        </authorList>
    </citation>
    <scope>NUCLEOTIDE SEQUENCE [LARGE SCALE GENOMIC DNA]</scope>
    <source>
        <strain evidence="3 4">5GH32-13</strain>
    </source>
</reference>
<feature type="chain" id="PRO_5017560054" evidence="1">
    <location>
        <begin position="25"/>
        <end position="318"/>
    </location>
</feature>
<dbReference type="InterPro" id="IPR032185">
    <property type="entry name" value="DUF5017"/>
</dbReference>
<dbReference type="RefSeq" id="WP_119048935.1">
    <property type="nucleotide sequence ID" value="NZ_CP032157.1"/>
</dbReference>
<name>A0A3B7MHN2_9BACT</name>
<keyword evidence="1" id="KW-0732">Signal</keyword>
<dbReference type="AlphaFoldDB" id="A0A3B7MHN2"/>
<dbReference type="OrthoDB" id="1082472at2"/>
<evidence type="ECO:0000259" key="2">
    <source>
        <dbReference type="Pfam" id="PF16409"/>
    </source>
</evidence>